<dbReference type="Gene3D" id="3.40.190.10">
    <property type="entry name" value="Periplasmic binding protein-like II"/>
    <property type="match status" value="2"/>
</dbReference>
<evidence type="ECO:0000256" key="1">
    <source>
        <dbReference type="SAM" id="SignalP"/>
    </source>
</evidence>
<evidence type="ECO:0000313" key="3">
    <source>
        <dbReference type="Proteomes" id="UP000054495"/>
    </source>
</evidence>
<reference evidence="2 3" key="1">
    <citation type="submission" date="2013-05" db="EMBL/GenBank/DDBJ databases">
        <title>Draft genome of the parasitic nematode Anyclostoma ceylanicum.</title>
        <authorList>
            <person name="Mitreva M."/>
        </authorList>
    </citation>
    <scope>NUCLEOTIDE SEQUENCE [LARGE SCALE GENOMIC DNA]</scope>
</reference>
<evidence type="ECO:0000313" key="2">
    <source>
        <dbReference type="EMBL" id="EPB68660.1"/>
    </source>
</evidence>
<dbReference type="SUPFAM" id="SSF53850">
    <property type="entry name" value="Periplasmic binding protein-like II"/>
    <property type="match status" value="1"/>
</dbReference>
<proteinExistence type="predicted"/>
<dbReference type="EMBL" id="KE125401">
    <property type="protein sequence ID" value="EPB68660.1"/>
    <property type="molecule type" value="Genomic_DNA"/>
</dbReference>
<organism evidence="2 3">
    <name type="scientific">Ancylostoma ceylanicum</name>
    <dbReference type="NCBI Taxonomy" id="53326"/>
    <lineage>
        <taxon>Eukaryota</taxon>
        <taxon>Metazoa</taxon>
        <taxon>Ecdysozoa</taxon>
        <taxon>Nematoda</taxon>
        <taxon>Chromadorea</taxon>
        <taxon>Rhabditida</taxon>
        <taxon>Rhabditina</taxon>
        <taxon>Rhabditomorpha</taxon>
        <taxon>Strongyloidea</taxon>
        <taxon>Ancylostomatidae</taxon>
        <taxon>Ancylostomatinae</taxon>
        <taxon>Ancylostoma</taxon>
    </lineage>
</organism>
<gene>
    <name evidence="2" type="ORF">ANCCEY_12251</name>
</gene>
<dbReference type="AlphaFoldDB" id="A0A0D6L9N4"/>
<sequence>MTAACILFSALTLFILSSTLRRVYNEESFSLFESAWVFFSIFVQQGFNELVKLVKQGKYSILMDSKSLTRTEMIANSQLPVYQDLWYEIGVNHRIKYVKGIRSAVNFLLQNPAYVLLGPKTVLKMYEQTDCRLTLLQETILPTYVSIALAKDSPYSTFFSNRFVLPVRW</sequence>
<feature type="chain" id="PRO_5002306888" evidence="1">
    <location>
        <begin position="26"/>
        <end position="169"/>
    </location>
</feature>
<protein>
    <submittedName>
        <fullName evidence="2">Uncharacterized protein</fullName>
    </submittedName>
</protein>
<keyword evidence="3" id="KW-1185">Reference proteome</keyword>
<name>A0A0D6L9N4_9BILA</name>
<keyword evidence="1" id="KW-0732">Signal</keyword>
<feature type="signal peptide" evidence="1">
    <location>
        <begin position="1"/>
        <end position="25"/>
    </location>
</feature>
<accession>A0A0D6L9N4</accession>
<dbReference type="Proteomes" id="UP000054495">
    <property type="component" value="Unassembled WGS sequence"/>
</dbReference>